<dbReference type="SMART" id="SM00342">
    <property type="entry name" value="HTH_ARAC"/>
    <property type="match status" value="1"/>
</dbReference>
<evidence type="ECO:0000256" key="1">
    <source>
        <dbReference type="ARBA" id="ARBA00023015"/>
    </source>
</evidence>
<keyword evidence="2" id="KW-0238">DNA-binding</keyword>
<protein>
    <submittedName>
        <fullName evidence="5">AraC family transcriptional regulator</fullName>
    </submittedName>
</protein>
<dbReference type="InterPro" id="IPR013096">
    <property type="entry name" value="Cupin_2"/>
</dbReference>
<dbReference type="EMBL" id="JAJBZT010000005">
    <property type="protein sequence ID" value="MCB6184124.1"/>
    <property type="molecule type" value="Genomic_DNA"/>
</dbReference>
<dbReference type="PANTHER" id="PTHR46796">
    <property type="entry name" value="HTH-TYPE TRANSCRIPTIONAL ACTIVATOR RHAS-RELATED"/>
    <property type="match status" value="1"/>
</dbReference>
<keyword evidence="3" id="KW-0804">Transcription</keyword>
<dbReference type="Pfam" id="PF12833">
    <property type="entry name" value="HTH_18"/>
    <property type="match status" value="1"/>
</dbReference>
<dbReference type="InterPro" id="IPR050204">
    <property type="entry name" value="AraC_XylS_family_regulators"/>
</dbReference>
<accession>A0ABS8D7E3</accession>
<gene>
    <name evidence="5" type="ORF">LIN78_11260</name>
</gene>
<evidence type="ECO:0000313" key="5">
    <source>
        <dbReference type="EMBL" id="MCB6184124.1"/>
    </source>
</evidence>
<dbReference type="Gene3D" id="1.10.10.60">
    <property type="entry name" value="Homeodomain-like"/>
    <property type="match status" value="1"/>
</dbReference>
<dbReference type="Gene3D" id="2.60.120.10">
    <property type="entry name" value="Jelly Rolls"/>
    <property type="match status" value="1"/>
</dbReference>
<keyword evidence="1" id="KW-0805">Transcription regulation</keyword>
<sequence>MGTLLSATLDTPLDADAFQVSVRHYNAEQHHHSHPYTQALFCITGQLDLELENHAHLISPGQGIYISASDRHGFYGMLNPACLVVNLPEAVNGTTKQAFQLPADAIASLHQLHNRLKYAPDDPLLLMSIRQQIRQWSNINHSPSAKRLLNFQRLDEWINEQLVNPDLDVAALANLSHWSVAHFRERFTQEIGITPAKLIQQRRSLLAQSLLKAGYSVAAVSARCGYQSPSALTAMLKQTIGKTAREISSDQ</sequence>
<feature type="domain" description="HTH araC/xylS-type" evidence="4">
    <location>
        <begin position="152"/>
        <end position="250"/>
    </location>
</feature>
<comment type="caution">
    <text evidence="5">The sequence shown here is derived from an EMBL/GenBank/DDBJ whole genome shotgun (WGS) entry which is preliminary data.</text>
</comment>
<evidence type="ECO:0000259" key="4">
    <source>
        <dbReference type="PROSITE" id="PS01124"/>
    </source>
</evidence>
<dbReference type="SUPFAM" id="SSF51182">
    <property type="entry name" value="RmlC-like cupins"/>
    <property type="match status" value="1"/>
</dbReference>
<dbReference type="InterPro" id="IPR014710">
    <property type="entry name" value="RmlC-like_jellyroll"/>
</dbReference>
<proteinExistence type="predicted"/>
<keyword evidence="6" id="KW-1185">Reference proteome</keyword>
<dbReference type="RefSeq" id="WP_227180927.1">
    <property type="nucleotide sequence ID" value="NZ_JAJBZT010000005.1"/>
</dbReference>
<dbReference type="PROSITE" id="PS01124">
    <property type="entry name" value="HTH_ARAC_FAMILY_2"/>
    <property type="match status" value="1"/>
</dbReference>
<dbReference type="InterPro" id="IPR018060">
    <property type="entry name" value="HTH_AraC"/>
</dbReference>
<dbReference type="Proteomes" id="UP001165395">
    <property type="component" value="Unassembled WGS sequence"/>
</dbReference>
<dbReference type="Pfam" id="PF07883">
    <property type="entry name" value="Cupin_2"/>
    <property type="match status" value="1"/>
</dbReference>
<evidence type="ECO:0000313" key="6">
    <source>
        <dbReference type="Proteomes" id="UP001165395"/>
    </source>
</evidence>
<evidence type="ECO:0000256" key="2">
    <source>
        <dbReference type="ARBA" id="ARBA00023125"/>
    </source>
</evidence>
<name>A0ABS8D7E3_9NEIS</name>
<evidence type="ECO:0000256" key="3">
    <source>
        <dbReference type="ARBA" id="ARBA00023163"/>
    </source>
</evidence>
<reference evidence="5" key="1">
    <citation type="submission" date="2021-10" db="EMBL/GenBank/DDBJ databases">
        <title>The complete genome sequence of Leeia sp. TBRC 13508.</title>
        <authorList>
            <person name="Charoenyingcharoen P."/>
            <person name="Yukphan P."/>
        </authorList>
    </citation>
    <scope>NUCLEOTIDE SEQUENCE</scope>
    <source>
        <strain evidence="5">TBRC 13508</strain>
    </source>
</reference>
<dbReference type="PANTHER" id="PTHR46796:SF10">
    <property type="entry name" value="TRANSCRIPTIONAL ACTIVATOR FEAR"/>
    <property type="match status" value="1"/>
</dbReference>
<organism evidence="5 6">
    <name type="scientific">Leeia speluncae</name>
    <dbReference type="NCBI Taxonomy" id="2884804"/>
    <lineage>
        <taxon>Bacteria</taxon>
        <taxon>Pseudomonadati</taxon>
        <taxon>Pseudomonadota</taxon>
        <taxon>Betaproteobacteria</taxon>
        <taxon>Neisseriales</taxon>
        <taxon>Leeiaceae</taxon>
        <taxon>Leeia</taxon>
    </lineage>
</organism>
<dbReference type="InterPro" id="IPR011051">
    <property type="entry name" value="RmlC_Cupin_sf"/>
</dbReference>